<keyword evidence="3" id="KW-1185">Reference proteome</keyword>
<dbReference type="Proteomes" id="UP000026962">
    <property type="component" value="Chromosome 8"/>
</dbReference>
<reference evidence="2" key="2">
    <citation type="submission" date="2018-05" db="EMBL/GenBank/DDBJ databases">
        <title>OpunRS2 (Oryza punctata Reference Sequence Version 2).</title>
        <authorList>
            <person name="Zhang J."/>
            <person name="Kudrna D."/>
            <person name="Lee S."/>
            <person name="Talag J."/>
            <person name="Welchert J."/>
            <person name="Wing R.A."/>
        </authorList>
    </citation>
    <scope>NUCLEOTIDE SEQUENCE [LARGE SCALE GENOMIC DNA]</scope>
</reference>
<dbReference type="Gramene" id="OPUNC08G08890.1">
    <property type="protein sequence ID" value="OPUNC08G08890.1"/>
    <property type="gene ID" value="OPUNC08G08890"/>
</dbReference>
<protein>
    <submittedName>
        <fullName evidence="2">Uncharacterized protein</fullName>
    </submittedName>
</protein>
<dbReference type="AlphaFoldDB" id="A0A0E0LTG5"/>
<feature type="region of interest" description="Disordered" evidence="1">
    <location>
        <begin position="1"/>
        <end position="61"/>
    </location>
</feature>
<accession>A0A0E0LTG5</accession>
<evidence type="ECO:0000313" key="2">
    <source>
        <dbReference type="EnsemblPlants" id="OPUNC08G08890.1"/>
    </source>
</evidence>
<dbReference type="EnsemblPlants" id="OPUNC08G08890.1">
    <property type="protein sequence ID" value="OPUNC08G08890.1"/>
    <property type="gene ID" value="OPUNC08G08890"/>
</dbReference>
<evidence type="ECO:0000313" key="3">
    <source>
        <dbReference type="Proteomes" id="UP000026962"/>
    </source>
</evidence>
<sequence length="61" mass="6961">MGESDDERFLSDTVNEGSIQYYDPDDQEDCGKYLNDSINEDGNEEEHEGEPEEGNEEQQEG</sequence>
<feature type="compositionally biased region" description="Acidic residues" evidence="1">
    <location>
        <begin position="38"/>
        <end position="61"/>
    </location>
</feature>
<proteinExistence type="predicted"/>
<evidence type="ECO:0000256" key="1">
    <source>
        <dbReference type="SAM" id="MobiDB-lite"/>
    </source>
</evidence>
<dbReference type="HOGENOM" id="CLU_2926722_0_0_1"/>
<organism evidence="2">
    <name type="scientific">Oryza punctata</name>
    <name type="common">Red rice</name>
    <dbReference type="NCBI Taxonomy" id="4537"/>
    <lineage>
        <taxon>Eukaryota</taxon>
        <taxon>Viridiplantae</taxon>
        <taxon>Streptophyta</taxon>
        <taxon>Embryophyta</taxon>
        <taxon>Tracheophyta</taxon>
        <taxon>Spermatophyta</taxon>
        <taxon>Magnoliopsida</taxon>
        <taxon>Liliopsida</taxon>
        <taxon>Poales</taxon>
        <taxon>Poaceae</taxon>
        <taxon>BOP clade</taxon>
        <taxon>Oryzoideae</taxon>
        <taxon>Oryzeae</taxon>
        <taxon>Oryzinae</taxon>
        <taxon>Oryza</taxon>
    </lineage>
</organism>
<reference evidence="2" key="1">
    <citation type="submission" date="2015-04" db="UniProtKB">
        <authorList>
            <consortium name="EnsemblPlants"/>
        </authorList>
    </citation>
    <scope>IDENTIFICATION</scope>
</reference>
<name>A0A0E0LTG5_ORYPU</name>